<sequence length="129" mass="14772">MDVKFDAIIAEIARTLDLSLLMHDPEFATLPKPQRMHFITRCLAGHDIARGEKYGGRKVRRWRPSRHLETSFGVQNHGVPDEIERIEAPVAISTLIEEFSKRLDLNGKVINEVIDHVLRLFRMRSTGTA</sequence>
<dbReference type="Proteomes" id="UP000199184">
    <property type="component" value="Unassembled WGS sequence"/>
</dbReference>
<dbReference type="AlphaFoldDB" id="A0A1C3X3P6"/>
<organism evidence="1 2">
    <name type="scientific">Bradyrhizobium shewense</name>
    <dbReference type="NCBI Taxonomy" id="1761772"/>
    <lineage>
        <taxon>Bacteria</taxon>
        <taxon>Pseudomonadati</taxon>
        <taxon>Pseudomonadota</taxon>
        <taxon>Alphaproteobacteria</taxon>
        <taxon>Hyphomicrobiales</taxon>
        <taxon>Nitrobacteraceae</taxon>
        <taxon>Bradyrhizobium</taxon>
    </lineage>
</organism>
<accession>A0A1C3X3P6</accession>
<evidence type="ECO:0000313" key="1">
    <source>
        <dbReference type="EMBL" id="SCB46873.1"/>
    </source>
</evidence>
<keyword evidence="2" id="KW-1185">Reference proteome</keyword>
<dbReference type="EMBL" id="FMAI01000012">
    <property type="protein sequence ID" value="SCB46873.1"/>
    <property type="molecule type" value="Genomic_DNA"/>
</dbReference>
<proteinExistence type="predicted"/>
<evidence type="ECO:0000313" key="2">
    <source>
        <dbReference type="Proteomes" id="UP000199184"/>
    </source>
</evidence>
<gene>
    <name evidence="1" type="ORF">GA0061098_101213</name>
</gene>
<dbReference type="RefSeq" id="WP_091961215.1">
    <property type="nucleotide sequence ID" value="NZ_FMAI01000012.1"/>
</dbReference>
<name>A0A1C3X3P6_9BRAD</name>
<protein>
    <submittedName>
        <fullName evidence="1">Uncharacterized protein</fullName>
    </submittedName>
</protein>
<reference evidence="2" key="1">
    <citation type="submission" date="2016-08" db="EMBL/GenBank/DDBJ databases">
        <authorList>
            <person name="Varghese N."/>
            <person name="Submissions Spin"/>
        </authorList>
    </citation>
    <scope>NUCLEOTIDE SEQUENCE [LARGE SCALE GENOMIC DNA]</scope>
    <source>
        <strain evidence="2">ERR11</strain>
    </source>
</reference>